<dbReference type="EMBL" id="JAAKGU010000001">
    <property type="protein sequence ID" value="NGM81267.1"/>
    <property type="molecule type" value="Genomic_DNA"/>
</dbReference>
<evidence type="ECO:0000259" key="1">
    <source>
        <dbReference type="Pfam" id="PF18066"/>
    </source>
</evidence>
<dbReference type="Pfam" id="PF18066">
    <property type="entry name" value="Phage_ABA_S"/>
    <property type="match status" value="1"/>
</dbReference>
<dbReference type="Proteomes" id="UP000480151">
    <property type="component" value="Unassembled WGS sequence"/>
</dbReference>
<dbReference type="InterPro" id="IPR041270">
    <property type="entry name" value="Phage_ABA_S"/>
</dbReference>
<dbReference type="Gene3D" id="3.30.2120.10">
    <property type="entry name" value="Bacillus phage protein-like"/>
    <property type="match status" value="1"/>
</dbReference>
<organism evidence="2 3">
    <name type="scientific">Paenibacillus apii</name>
    <dbReference type="NCBI Taxonomy" id="1850370"/>
    <lineage>
        <taxon>Bacteria</taxon>
        <taxon>Bacillati</taxon>
        <taxon>Bacillota</taxon>
        <taxon>Bacilli</taxon>
        <taxon>Bacillales</taxon>
        <taxon>Paenibacillaceae</taxon>
        <taxon>Paenibacillus</taxon>
    </lineage>
</organism>
<name>A0A6M1PDG2_9BACL</name>
<proteinExistence type="predicted"/>
<reference evidence="2 3" key="1">
    <citation type="submission" date="2020-02" db="EMBL/GenBank/DDBJ databases">
        <authorList>
            <person name="Gao J."/>
            <person name="Sun J."/>
        </authorList>
    </citation>
    <scope>NUCLEOTIDE SEQUENCE [LARGE SCALE GENOMIC DNA]</scope>
    <source>
        <strain evidence="2 3">7124</strain>
    </source>
</reference>
<gene>
    <name evidence="2" type="ORF">G5B47_02440</name>
</gene>
<dbReference type="AlphaFoldDB" id="A0A6M1PDG2"/>
<protein>
    <recommendedName>
        <fullName evidence="1">Phage ABA sandwich domain-containing protein</fullName>
    </recommendedName>
</protein>
<sequence length="142" mass="15459">MKREEIIAKWAGMTARERDAWVAQAVMGWRRVMRPGGGGGGFVGWQDAEGRLAAFETDYSLTVDARDCFQPSTDTHAAWAVFDQHEYVEVARIPGGTVSYAVRINGIDGSIRAIIQKPTFPEAICLAALIAKLTEVSANESA</sequence>
<evidence type="ECO:0000313" key="2">
    <source>
        <dbReference type="EMBL" id="NGM81267.1"/>
    </source>
</evidence>
<feature type="domain" description="Phage ABA sandwich" evidence="1">
    <location>
        <begin position="20"/>
        <end position="129"/>
    </location>
</feature>
<accession>A0A6M1PDG2</accession>
<dbReference type="RefSeq" id="WP_165093928.1">
    <property type="nucleotide sequence ID" value="NZ_JAAKGU010000001.1"/>
</dbReference>
<keyword evidence="3" id="KW-1185">Reference proteome</keyword>
<comment type="caution">
    <text evidence="2">The sequence shown here is derived from an EMBL/GenBank/DDBJ whole genome shotgun (WGS) entry which is preliminary data.</text>
</comment>
<dbReference type="InterPro" id="IPR028985">
    <property type="entry name" value="Bacillus_phage_prot-like"/>
</dbReference>
<evidence type="ECO:0000313" key="3">
    <source>
        <dbReference type="Proteomes" id="UP000480151"/>
    </source>
</evidence>